<dbReference type="RefSeq" id="WP_088073760.1">
    <property type="nucleotide sequence ID" value="NZ_JAHQCR010000024.1"/>
</dbReference>
<evidence type="ECO:0000313" key="3">
    <source>
        <dbReference type="Proteomes" id="UP000790580"/>
    </source>
</evidence>
<keyword evidence="1" id="KW-0472">Membrane</keyword>
<dbReference type="Proteomes" id="UP000790580">
    <property type="component" value="Unassembled WGS sequence"/>
</dbReference>
<gene>
    <name evidence="2" type="ORF">KS407_05710</name>
</gene>
<comment type="caution">
    <text evidence="2">The sequence shown here is derived from an EMBL/GenBank/DDBJ whole genome shotgun (WGS) entry which is preliminary data.</text>
</comment>
<evidence type="ECO:0000256" key="1">
    <source>
        <dbReference type="SAM" id="Phobius"/>
    </source>
</evidence>
<keyword evidence="1" id="KW-1133">Transmembrane helix</keyword>
<organism evidence="2 3">
    <name type="scientific">Evansella alkalicola</name>
    <dbReference type="NCBI Taxonomy" id="745819"/>
    <lineage>
        <taxon>Bacteria</taxon>
        <taxon>Bacillati</taxon>
        <taxon>Bacillota</taxon>
        <taxon>Bacilli</taxon>
        <taxon>Bacillales</taxon>
        <taxon>Bacillaceae</taxon>
        <taxon>Evansella</taxon>
    </lineage>
</organism>
<keyword evidence="1" id="KW-0812">Transmembrane</keyword>
<name>A0ABS6JUX3_9BACI</name>
<dbReference type="EMBL" id="JAHQCR010000024">
    <property type="protein sequence ID" value="MBU9720945.1"/>
    <property type="molecule type" value="Genomic_DNA"/>
</dbReference>
<evidence type="ECO:0000313" key="2">
    <source>
        <dbReference type="EMBL" id="MBU9720945.1"/>
    </source>
</evidence>
<reference evidence="2 3" key="1">
    <citation type="submission" date="2021-06" db="EMBL/GenBank/DDBJ databases">
        <title>Bacillus sp. RD4P76, an endophyte from a halophyte.</title>
        <authorList>
            <person name="Sun J.-Q."/>
        </authorList>
    </citation>
    <scope>NUCLEOTIDE SEQUENCE [LARGE SCALE GENOMIC DNA]</scope>
    <source>
        <strain evidence="2 3">JCM 17098</strain>
    </source>
</reference>
<accession>A0ABS6JUX3</accession>
<keyword evidence="3" id="KW-1185">Reference proteome</keyword>
<sequence length="263" mass="29837">MFKSEEEVEHSLRRYNSLQLPLTEKEEGLGKLMSSIEKSETAIKRRTVFNKFNPVLSGVLLVLIFVGAYLLISQGGLFDGGPGGRAAVPDGMIEYRDEHSGIITIKGEDWLVIDSSNEEETVQFMFIEGSNSVGGISIRQTYNSYSPVQKDYTNTLQEAYDLSDSYSEFIDLFLDYQEYTALDDLKEIEIDNVNGIPIFLYERYEGDWFFIAVIESENTPFYTTLNLSSGDGEDPTLEEVMEREYYGQFLALIQNTKPMSNGE</sequence>
<protein>
    <submittedName>
        <fullName evidence="2">Uncharacterized protein</fullName>
    </submittedName>
</protein>
<proteinExistence type="predicted"/>
<feature type="transmembrane region" description="Helical" evidence="1">
    <location>
        <begin position="52"/>
        <end position="72"/>
    </location>
</feature>